<dbReference type="EMBL" id="CP000884">
    <property type="protein sequence ID" value="ABX33758.1"/>
    <property type="molecule type" value="Genomic_DNA"/>
</dbReference>
<dbReference type="GO" id="GO:0003755">
    <property type="term" value="F:peptidyl-prolyl cis-trans isomerase activity"/>
    <property type="evidence" value="ECO:0007669"/>
    <property type="project" value="UniProtKB-KW"/>
</dbReference>
<comment type="similarity">
    <text evidence="2">Belongs to the PpiC/parvulin rotamase family.</text>
</comment>
<dbReference type="InterPro" id="IPR023058">
    <property type="entry name" value="PPIase_PpiC_CS"/>
</dbReference>
<dbReference type="InterPro" id="IPR050245">
    <property type="entry name" value="PrsA_foldase"/>
</dbReference>
<dbReference type="STRING" id="398578.Daci_1113"/>
<evidence type="ECO:0000256" key="2">
    <source>
        <dbReference type="ARBA" id="ARBA00007656"/>
    </source>
</evidence>
<comment type="catalytic activity">
    <reaction evidence="1">
        <text>[protein]-peptidylproline (omega=180) = [protein]-peptidylproline (omega=0)</text>
        <dbReference type="Rhea" id="RHEA:16237"/>
        <dbReference type="Rhea" id="RHEA-COMP:10747"/>
        <dbReference type="Rhea" id="RHEA-COMP:10748"/>
        <dbReference type="ChEBI" id="CHEBI:83833"/>
        <dbReference type="ChEBI" id="CHEBI:83834"/>
        <dbReference type="EC" id="5.2.1.8"/>
    </reaction>
</comment>
<dbReference type="AlphaFoldDB" id="A9BSE4"/>
<dbReference type="Proteomes" id="UP000000784">
    <property type="component" value="Chromosome"/>
</dbReference>
<feature type="compositionally biased region" description="Low complexity" evidence="7">
    <location>
        <begin position="14"/>
        <end position="27"/>
    </location>
</feature>
<feature type="region of interest" description="Disordered" evidence="7">
    <location>
        <begin position="1"/>
        <end position="36"/>
    </location>
</feature>
<feature type="domain" description="PpiC" evidence="8">
    <location>
        <begin position="141"/>
        <end position="244"/>
    </location>
</feature>
<dbReference type="eggNOG" id="COG0760">
    <property type="taxonomic scope" value="Bacteria"/>
</dbReference>
<dbReference type="EC" id="5.2.1.8" evidence="3"/>
<dbReference type="PROSITE" id="PS50198">
    <property type="entry name" value="PPIC_PPIASE_2"/>
    <property type="match status" value="1"/>
</dbReference>
<name>A9BSE4_DELAS</name>
<dbReference type="HOGENOM" id="CLU_034646_9_1_4"/>
<evidence type="ECO:0000313" key="9">
    <source>
        <dbReference type="EMBL" id="ABX33758.1"/>
    </source>
</evidence>
<dbReference type="InterPro" id="IPR046357">
    <property type="entry name" value="PPIase_dom_sf"/>
</dbReference>
<keyword evidence="5 6" id="KW-0413">Isomerase</keyword>
<evidence type="ECO:0000256" key="3">
    <source>
        <dbReference type="ARBA" id="ARBA00013194"/>
    </source>
</evidence>
<reference evidence="9 10" key="1">
    <citation type="journal article" date="2004" name="Appl. Environ. Microbiol.">
        <title>Mineralization of individual congeners of linear alkylbenzenesulfonate by defined pairs of heterotrophic bacteria.</title>
        <authorList>
            <person name="Schleheck D."/>
            <person name="Knepper T.P."/>
            <person name="Fischer K."/>
            <person name="Cook A.M."/>
        </authorList>
    </citation>
    <scope>NUCLEOTIDE SEQUENCE [LARGE SCALE GENOMIC DNA]</scope>
    <source>
        <strain evidence="10">DSM 14801 / SPH-1</strain>
    </source>
</reference>
<sequence>MEHGCNGSGGGHCGCASSTPSSTSSAPMGDLPAIPEVPAFQPVGEAGAEVARINNTPLHAPGQRPPERELRQRACTELLRQAAQREGLLGADDAAGDDGVISERASQAIEQLLEQSLHLPEPGEDACRRHFDANPARFAQGERVRLRHVLFAVTPGVDVRALTQRAEALLIELRCADDAGLRFAEAARQWSNCPSGQHGGELGWLGRSDCAPEFARDVFASQEIGVLPRLVHSRFGLHVVEVCAREAGVLPDWQQARPAVAQALHQQTWVSALHQYLQLLAGQSEVVGVRIAAADSPLVQ</sequence>
<evidence type="ECO:0000256" key="6">
    <source>
        <dbReference type="PROSITE-ProRule" id="PRU00278"/>
    </source>
</evidence>
<keyword evidence="4 6" id="KW-0697">Rotamase</keyword>
<dbReference type="PANTHER" id="PTHR47245">
    <property type="entry name" value="PEPTIDYLPROLYL ISOMERASE"/>
    <property type="match status" value="1"/>
</dbReference>
<dbReference type="Pfam" id="PF00639">
    <property type="entry name" value="Rotamase"/>
    <property type="match status" value="1"/>
</dbReference>
<reference evidence="10" key="2">
    <citation type="submission" date="2007-11" db="EMBL/GenBank/DDBJ databases">
        <title>Complete sequence of Delftia acidovorans DSM 14801 / SPH-1.</title>
        <authorList>
            <person name="Copeland A."/>
            <person name="Lucas S."/>
            <person name="Lapidus A."/>
            <person name="Barry K."/>
            <person name="Glavina del Rio T."/>
            <person name="Dalin E."/>
            <person name="Tice H."/>
            <person name="Pitluck S."/>
            <person name="Lowry S."/>
            <person name="Clum A."/>
            <person name="Schmutz J."/>
            <person name="Larimer F."/>
            <person name="Land M."/>
            <person name="Hauser L."/>
            <person name="Kyrpides N."/>
            <person name="Kim E."/>
            <person name="Schleheck D."/>
            <person name="Richardson P."/>
        </authorList>
    </citation>
    <scope>NUCLEOTIDE SEQUENCE [LARGE SCALE GENOMIC DNA]</scope>
    <source>
        <strain evidence="10">DSM 14801 / SPH-1</strain>
    </source>
</reference>
<dbReference type="SUPFAM" id="SSF54534">
    <property type="entry name" value="FKBP-like"/>
    <property type="match status" value="1"/>
</dbReference>
<evidence type="ECO:0000259" key="8">
    <source>
        <dbReference type="PROSITE" id="PS50198"/>
    </source>
</evidence>
<dbReference type="InterPro" id="IPR000297">
    <property type="entry name" value="PPIase_PpiC"/>
</dbReference>
<accession>A9BSE4</accession>
<evidence type="ECO:0000313" key="10">
    <source>
        <dbReference type="Proteomes" id="UP000000784"/>
    </source>
</evidence>
<evidence type="ECO:0000256" key="5">
    <source>
        <dbReference type="ARBA" id="ARBA00023235"/>
    </source>
</evidence>
<dbReference type="KEGG" id="dac:Daci_1113"/>
<evidence type="ECO:0000256" key="4">
    <source>
        <dbReference type="ARBA" id="ARBA00023110"/>
    </source>
</evidence>
<organism evidence="9 10">
    <name type="scientific">Delftia acidovorans (strain DSM 14801 / SPH-1)</name>
    <dbReference type="NCBI Taxonomy" id="398578"/>
    <lineage>
        <taxon>Bacteria</taxon>
        <taxon>Pseudomonadati</taxon>
        <taxon>Pseudomonadota</taxon>
        <taxon>Betaproteobacteria</taxon>
        <taxon>Burkholderiales</taxon>
        <taxon>Comamonadaceae</taxon>
        <taxon>Delftia</taxon>
    </lineage>
</organism>
<evidence type="ECO:0000256" key="1">
    <source>
        <dbReference type="ARBA" id="ARBA00000971"/>
    </source>
</evidence>
<keyword evidence="10" id="KW-1185">Reference proteome</keyword>
<protein>
    <recommendedName>
        <fullName evidence="3">peptidylprolyl isomerase</fullName>
        <ecNumber evidence="3">5.2.1.8</ecNumber>
    </recommendedName>
</protein>
<feature type="compositionally biased region" description="Gly residues" evidence="7">
    <location>
        <begin position="1"/>
        <end position="13"/>
    </location>
</feature>
<evidence type="ECO:0000256" key="7">
    <source>
        <dbReference type="SAM" id="MobiDB-lite"/>
    </source>
</evidence>
<proteinExistence type="inferred from homology"/>
<dbReference type="PROSITE" id="PS01096">
    <property type="entry name" value="PPIC_PPIASE_1"/>
    <property type="match status" value="1"/>
</dbReference>
<gene>
    <name evidence="9" type="ordered locus">Daci_1113</name>
</gene>
<dbReference type="PANTHER" id="PTHR47245:SF2">
    <property type="entry name" value="PEPTIDYL-PROLYL CIS-TRANS ISOMERASE HP_0175-RELATED"/>
    <property type="match status" value="1"/>
</dbReference>
<dbReference type="Gene3D" id="3.10.50.40">
    <property type="match status" value="1"/>
</dbReference>